<organism evidence="2 3">
    <name type="scientific">Syncephalastrum racemosum</name>
    <name type="common">Filamentous fungus</name>
    <dbReference type="NCBI Taxonomy" id="13706"/>
    <lineage>
        <taxon>Eukaryota</taxon>
        <taxon>Fungi</taxon>
        <taxon>Fungi incertae sedis</taxon>
        <taxon>Mucoromycota</taxon>
        <taxon>Mucoromycotina</taxon>
        <taxon>Mucoromycetes</taxon>
        <taxon>Mucorales</taxon>
        <taxon>Syncephalastraceae</taxon>
        <taxon>Syncephalastrum</taxon>
    </lineage>
</organism>
<name>A0A1X2H2S4_SYNRA</name>
<dbReference type="PROSITE" id="PS01033">
    <property type="entry name" value="GLOBIN"/>
    <property type="match status" value="1"/>
</dbReference>
<dbReference type="GO" id="GO:0019825">
    <property type="term" value="F:oxygen binding"/>
    <property type="evidence" value="ECO:0007669"/>
    <property type="project" value="InterPro"/>
</dbReference>
<gene>
    <name evidence="2" type="ORF">BCR43DRAFT_446018</name>
</gene>
<dbReference type="Gene3D" id="1.10.490.10">
    <property type="entry name" value="Globins"/>
    <property type="match status" value="1"/>
</dbReference>
<comment type="caution">
    <text evidence="2">The sequence shown here is derived from an EMBL/GenBank/DDBJ whole genome shotgun (WGS) entry which is preliminary data.</text>
</comment>
<dbReference type="STRING" id="13706.A0A1X2H2S4"/>
<dbReference type="InParanoid" id="A0A1X2H2S4"/>
<sequence>MSLISSSATTVIVGPPPPPTAAQLKVIRRSWELVSDTRWPNEPQTMSPCQAFSIAFYDALFALDRTIESALSNIILQGKALSGILSHLVRTRVVLDEAKSIDETHFARKLQAIGATYIEFNVQPYFFDLVGPALISALQRRLKEEYTATIEDAWLTAQHYASYHLKIGLETQLAHWSADSPFSTTDQNKTKGSCLIQ</sequence>
<protein>
    <recommendedName>
        <fullName evidence="1">Globin domain-containing protein</fullName>
    </recommendedName>
</protein>
<evidence type="ECO:0000259" key="1">
    <source>
        <dbReference type="PROSITE" id="PS01033"/>
    </source>
</evidence>
<evidence type="ECO:0000313" key="3">
    <source>
        <dbReference type="Proteomes" id="UP000242180"/>
    </source>
</evidence>
<reference evidence="2 3" key="1">
    <citation type="submission" date="2016-07" db="EMBL/GenBank/DDBJ databases">
        <title>Pervasive Adenine N6-methylation of Active Genes in Fungi.</title>
        <authorList>
            <consortium name="DOE Joint Genome Institute"/>
            <person name="Mondo S.J."/>
            <person name="Dannebaum R.O."/>
            <person name="Kuo R.C."/>
            <person name="Labutti K."/>
            <person name="Haridas S."/>
            <person name="Kuo A."/>
            <person name="Salamov A."/>
            <person name="Ahrendt S.R."/>
            <person name="Lipzen A."/>
            <person name="Sullivan W."/>
            <person name="Andreopoulos W.B."/>
            <person name="Clum A."/>
            <person name="Lindquist E."/>
            <person name="Daum C."/>
            <person name="Ramamoorthy G.K."/>
            <person name="Gryganskyi A."/>
            <person name="Culley D."/>
            <person name="Magnuson J.K."/>
            <person name="James T.Y."/>
            <person name="O'Malley M.A."/>
            <person name="Stajich J.E."/>
            <person name="Spatafora J.W."/>
            <person name="Visel A."/>
            <person name="Grigoriev I.V."/>
        </authorList>
    </citation>
    <scope>NUCLEOTIDE SEQUENCE [LARGE SCALE GENOMIC DNA]</scope>
    <source>
        <strain evidence="2 3">NRRL 2496</strain>
    </source>
</reference>
<dbReference type="SUPFAM" id="SSF46458">
    <property type="entry name" value="Globin-like"/>
    <property type="match status" value="1"/>
</dbReference>
<dbReference type="InterPro" id="IPR012292">
    <property type="entry name" value="Globin/Proto"/>
</dbReference>
<feature type="domain" description="Globin" evidence="1">
    <location>
        <begin position="18"/>
        <end position="170"/>
    </location>
</feature>
<dbReference type="OMA" id="ETHFARK"/>
<dbReference type="GO" id="GO:0020037">
    <property type="term" value="F:heme binding"/>
    <property type="evidence" value="ECO:0007669"/>
    <property type="project" value="InterPro"/>
</dbReference>
<dbReference type="Proteomes" id="UP000242180">
    <property type="component" value="Unassembled WGS sequence"/>
</dbReference>
<keyword evidence="3" id="KW-1185">Reference proteome</keyword>
<dbReference type="InterPro" id="IPR009050">
    <property type="entry name" value="Globin-like_sf"/>
</dbReference>
<dbReference type="OrthoDB" id="436496at2759"/>
<dbReference type="InterPro" id="IPR000971">
    <property type="entry name" value="Globin"/>
</dbReference>
<dbReference type="EMBL" id="MCGN01000010">
    <property type="protein sequence ID" value="ORY92081.1"/>
    <property type="molecule type" value="Genomic_DNA"/>
</dbReference>
<proteinExistence type="predicted"/>
<accession>A0A1X2H2S4</accession>
<dbReference type="AlphaFoldDB" id="A0A1X2H2S4"/>
<evidence type="ECO:0000313" key="2">
    <source>
        <dbReference type="EMBL" id="ORY92081.1"/>
    </source>
</evidence>